<comment type="caution">
    <text evidence="6">The sequence shown here is derived from an EMBL/GenBank/DDBJ whole genome shotgun (WGS) entry which is preliminary data.</text>
</comment>
<dbReference type="RefSeq" id="WP_241659469.1">
    <property type="nucleotide sequence ID" value="NZ_QPJU01000015.1"/>
</dbReference>
<comment type="similarity">
    <text evidence="1">Belongs to the hemerythrin family.</text>
</comment>
<keyword evidence="2" id="KW-0813">Transport</keyword>
<evidence type="ECO:0000313" key="7">
    <source>
        <dbReference type="Proteomes" id="UP000252174"/>
    </source>
</evidence>
<keyword evidence="7" id="KW-1185">Reference proteome</keyword>
<dbReference type="GO" id="GO:0046872">
    <property type="term" value="F:metal ion binding"/>
    <property type="evidence" value="ECO:0007669"/>
    <property type="project" value="UniProtKB-KW"/>
</dbReference>
<name>A0A369ADR2_9BURK</name>
<protein>
    <submittedName>
        <fullName evidence="6">Hemerythrin-like metal-binding protein</fullName>
    </submittedName>
</protein>
<dbReference type="EMBL" id="QPJU01000015">
    <property type="protein sequence ID" value="RCX07321.1"/>
    <property type="molecule type" value="Genomic_DNA"/>
</dbReference>
<dbReference type="InterPro" id="IPR016131">
    <property type="entry name" value="Haemerythrin_Fe_BS"/>
</dbReference>
<reference evidence="6 7" key="1">
    <citation type="submission" date="2018-07" db="EMBL/GenBank/DDBJ databases">
        <title>Genomic Encyclopedia of Type Strains, Phase IV (KMG-IV): sequencing the most valuable type-strain genomes for metagenomic binning, comparative biology and taxonomic classification.</title>
        <authorList>
            <person name="Goeker M."/>
        </authorList>
    </citation>
    <scope>NUCLEOTIDE SEQUENCE [LARGE SCALE GENOMIC DNA]</scope>
    <source>
        <strain evidence="6 7">DSM 100911</strain>
    </source>
</reference>
<dbReference type="Gene3D" id="1.20.120.50">
    <property type="entry name" value="Hemerythrin-like"/>
    <property type="match status" value="1"/>
</dbReference>
<gene>
    <name evidence="6" type="ORF">DFR45_11515</name>
</gene>
<proteinExistence type="inferred from homology"/>
<organism evidence="6 7">
    <name type="scientific">Extensimonas vulgaris</name>
    <dbReference type="NCBI Taxonomy" id="1031594"/>
    <lineage>
        <taxon>Bacteria</taxon>
        <taxon>Pseudomonadati</taxon>
        <taxon>Pseudomonadota</taxon>
        <taxon>Betaproteobacteria</taxon>
        <taxon>Burkholderiales</taxon>
        <taxon>Comamonadaceae</taxon>
        <taxon>Extensimonas</taxon>
    </lineage>
</organism>
<dbReference type="InterPro" id="IPR035938">
    <property type="entry name" value="Hemerythrin-like_sf"/>
</dbReference>
<evidence type="ECO:0000256" key="3">
    <source>
        <dbReference type="ARBA" id="ARBA00022723"/>
    </source>
</evidence>
<evidence type="ECO:0000256" key="2">
    <source>
        <dbReference type="ARBA" id="ARBA00022621"/>
    </source>
</evidence>
<dbReference type="GO" id="GO:0005344">
    <property type="term" value="F:oxygen carrier activity"/>
    <property type="evidence" value="ECO:0007669"/>
    <property type="project" value="UniProtKB-KW"/>
</dbReference>
<keyword evidence="4" id="KW-0408">Iron</keyword>
<dbReference type="PROSITE" id="PS00550">
    <property type="entry name" value="HEMERYTHRINS"/>
    <property type="match status" value="1"/>
</dbReference>
<accession>A0A369ADR2</accession>
<keyword evidence="3" id="KW-0479">Metal-binding</keyword>
<dbReference type="CDD" id="cd12107">
    <property type="entry name" value="Hemerythrin"/>
    <property type="match status" value="1"/>
</dbReference>
<dbReference type="PANTHER" id="PTHR37164:SF1">
    <property type="entry name" value="BACTERIOHEMERYTHRIN"/>
    <property type="match status" value="1"/>
</dbReference>
<dbReference type="InterPro" id="IPR012312">
    <property type="entry name" value="Hemerythrin-like"/>
</dbReference>
<keyword evidence="2" id="KW-0561">Oxygen transport</keyword>
<evidence type="ECO:0000313" key="6">
    <source>
        <dbReference type="EMBL" id="RCX07321.1"/>
    </source>
</evidence>
<dbReference type="Pfam" id="PF01814">
    <property type="entry name" value="Hemerythrin"/>
    <property type="match status" value="1"/>
</dbReference>
<evidence type="ECO:0000259" key="5">
    <source>
        <dbReference type="Pfam" id="PF01814"/>
    </source>
</evidence>
<sequence>MPPTETPDTPIADVAAPMQWSDAYLLGYGPMDALHEEFVTLVHQLQTAPDADLPGLLDAFAEHAQRHFSEEEAWMEETNFPARGCHADEHAAVMKSVQEVREVLAQGRSDVCRSLAQALADWFPGHADYLDSALSHWMCKRRLGGKPVVIRRNLQKS</sequence>
<dbReference type="PANTHER" id="PTHR37164">
    <property type="entry name" value="BACTERIOHEMERYTHRIN"/>
    <property type="match status" value="1"/>
</dbReference>
<dbReference type="SUPFAM" id="SSF47188">
    <property type="entry name" value="Hemerythrin-like"/>
    <property type="match status" value="1"/>
</dbReference>
<evidence type="ECO:0000256" key="4">
    <source>
        <dbReference type="ARBA" id="ARBA00023004"/>
    </source>
</evidence>
<dbReference type="NCBIfam" id="TIGR02481">
    <property type="entry name" value="hemeryth_dom"/>
    <property type="match status" value="1"/>
</dbReference>
<dbReference type="InterPro" id="IPR050669">
    <property type="entry name" value="Hemerythrin"/>
</dbReference>
<dbReference type="AlphaFoldDB" id="A0A369ADR2"/>
<feature type="domain" description="Hemerythrin-like" evidence="5">
    <location>
        <begin position="31"/>
        <end position="128"/>
    </location>
</feature>
<dbReference type="Proteomes" id="UP000252174">
    <property type="component" value="Unassembled WGS sequence"/>
</dbReference>
<dbReference type="InterPro" id="IPR012827">
    <property type="entry name" value="Hemerythrin_metal-bd"/>
</dbReference>
<evidence type="ECO:0000256" key="1">
    <source>
        <dbReference type="ARBA" id="ARBA00010587"/>
    </source>
</evidence>